<keyword evidence="13 16" id="KW-0234">DNA repair</keyword>
<keyword evidence="7 16" id="KW-0235">DNA replication</keyword>
<dbReference type="Pfam" id="PF11799">
    <property type="entry name" value="IMS_C"/>
    <property type="match status" value="1"/>
</dbReference>
<dbReference type="InterPro" id="IPR001126">
    <property type="entry name" value="UmuC"/>
</dbReference>
<keyword evidence="8 16" id="KW-0479">Metal-binding</keyword>
<organism evidence="19 20">
    <name type="scientific">Microlunatus soli</name>
    <dbReference type="NCBI Taxonomy" id="630515"/>
    <lineage>
        <taxon>Bacteria</taxon>
        <taxon>Bacillati</taxon>
        <taxon>Actinomycetota</taxon>
        <taxon>Actinomycetes</taxon>
        <taxon>Propionibacteriales</taxon>
        <taxon>Propionibacteriaceae</taxon>
        <taxon>Microlunatus</taxon>
    </lineage>
</organism>
<evidence type="ECO:0000256" key="16">
    <source>
        <dbReference type="HAMAP-Rule" id="MF_01113"/>
    </source>
</evidence>
<evidence type="ECO:0000259" key="18">
    <source>
        <dbReference type="PROSITE" id="PS50173"/>
    </source>
</evidence>
<comment type="subunit">
    <text evidence="16">Monomer.</text>
</comment>
<comment type="caution">
    <text evidence="16">Lacks conserved residue(s) required for the propagation of feature annotation.</text>
</comment>
<dbReference type="STRING" id="630515.SAMN04489812_0891"/>
<dbReference type="GO" id="GO:0006261">
    <property type="term" value="P:DNA-templated DNA replication"/>
    <property type="evidence" value="ECO:0007669"/>
    <property type="project" value="UniProtKB-UniRule"/>
</dbReference>
<comment type="cofactor">
    <cofactor evidence="16">
        <name>Mg(2+)</name>
        <dbReference type="ChEBI" id="CHEBI:18420"/>
    </cofactor>
    <text evidence="16">Binds 2 magnesium ions per subunit.</text>
</comment>
<keyword evidence="4 16" id="KW-0963">Cytoplasm</keyword>
<sequence length="418" mass="45260">MHVDMDAFFASVALRHRPELWDVPVIVGGEHRSVVLAANYPARRLGISSGMPAVRARRLVPGLVTVPPDYDAFRTVSAGVFAIFDSITSRVERGSIEEAFLDVTGSTRRLGSPTEIGELIRATVADEQKITCSVGIGPTRFVAKVASRQAKPDGLVEVAPDRVADFLHPLLVEELWGIGRSTADSLNRLGVRTVADLAAIPKTVLQHAFGPRYGAMLADLAWGRDGRRVTLGAREHSTGAQETFAVDTADPRIIERELLRMAGRVAHRLRKAEQLARTVSITIRYSDFSTVTRSAALPTPSDVTSELHEVAVRLFAKLARRGKRIRRVGVRGEGMVPARRTYRQPLLTEPEHGWRDLEFAMDEAGAKFGSGAVQRLALVRRPVGTAAGFGSDTGDEQGPRPFLGGSSAQGGAAEPARQ</sequence>
<dbReference type="SUPFAM" id="SSF56672">
    <property type="entry name" value="DNA/RNA polymerases"/>
    <property type="match status" value="1"/>
</dbReference>
<dbReference type="HAMAP" id="MF_01113">
    <property type="entry name" value="DNApol_IV"/>
    <property type="match status" value="1"/>
</dbReference>
<dbReference type="Pfam" id="PF00817">
    <property type="entry name" value="IMS"/>
    <property type="match status" value="1"/>
</dbReference>
<dbReference type="GO" id="GO:0006281">
    <property type="term" value="P:DNA repair"/>
    <property type="evidence" value="ECO:0007669"/>
    <property type="project" value="UniProtKB-UniRule"/>
</dbReference>
<dbReference type="GO" id="GO:0003684">
    <property type="term" value="F:damaged DNA binding"/>
    <property type="evidence" value="ECO:0007669"/>
    <property type="project" value="InterPro"/>
</dbReference>
<dbReference type="SUPFAM" id="SSF100879">
    <property type="entry name" value="Lesion bypass DNA polymerase (Y-family), little finger domain"/>
    <property type="match status" value="1"/>
</dbReference>
<dbReference type="GO" id="GO:0000287">
    <property type="term" value="F:magnesium ion binding"/>
    <property type="evidence" value="ECO:0007669"/>
    <property type="project" value="UniProtKB-UniRule"/>
</dbReference>
<keyword evidence="12 16" id="KW-0238">DNA-binding</keyword>
<dbReference type="CDD" id="cd03586">
    <property type="entry name" value="PolY_Pol_IV_kappa"/>
    <property type="match status" value="1"/>
</dbReference>
<evidence type="ECO:0000256" key="7">
    <source>
        <dbReference type="ARBA" id="ARBA00022705"/>
    </source>
</evidence>
<feature type="active site" evidence="16">
    <location>
        <position position="98"/>
    </location>
</feature>
<keyword evidence="3 16" id="KW-0515">Mutator protein</keyword>
<evidence type="ECO:0000256" key="4">
    <source>
        <dbReference type="ARBA" id="ARBA00022490"/>
    </source>
</evidence>
<dbReference type="Pfam" id="PF21999">
    <property type="entry name" value="IMS_HHH_1"/>
    <property type="match status" value="1"/>
</dbReference>
<evidence type="ECO:0000256" key="6">
    <source>
        <dbReference type="ARBA" id="ARBA00022695"/>
    </source>
</evidence>
<evidence type="ECO:0000256" key="13">
    <source>
        <dbReference type="ARBA" id="ARBA00023204"/>
    </source>
</evidence>
<evidence type="ECO:0000256" key="14">
    <source>
        <dbReference type="ARBA" id="ARBA00025589"/>
    </source>
</evidence>
<dbReference type="AlphaFoldDB" id="A0A1H1PGY4"/>
<feature type="binding site" evidence="16">
    <location>
        <position position="4"/>
    </location>
    <ligand>
        <name>Mg(2+)</name>
        <dbReference type="ChEBI" id="CHEBI:18420"/>
    </ligand>
</feature>
<dbReference type="Proteomes" id="UP000199103">
    <property type="component" value="Chromosome I"/>
</dbReference>
<dbReference type="NCBIfam" id="NF002677">
    <property type="entry name" value="PRK02406.1"/>
    <property type="match status" value="1"/>
</dbReference>
<evidence type="ECO:0000256" key="5">
    <source>
        <dbReference type="ARBA" id="ARBA00022679"/>
    </source>
</evidence>
<evidence type="ECO:0000256" key="3">
    <source>
        <dbReference type="ARBA" id="ARBA00022457"/>
    </source>
</evidence>
<reference evidence="19 20" key="1">
    <citation type="submission" date="2016-10" db="EMBL/GenBank/DDBJ databases">
        <authorList>
            <person name="de Groot N.N."/>
        </authorList>
    </citation>
    <scope>NUCLEOTIDE SEQUENCE [LARGE SCALE GENOMIC DNA]</scope>
    <source>
        <strain evidence="19 20">DSM 21800</strain>
    </source>
</reference>
<evidence type="ECO:0000256" key="15">
    <source>
        <dbReference type="ARBA" id="ARBA00049244"/>
    </source>
</evidence>
<protein>
    <recommendedName>
        <fullName evidence="16">DNA polymerase IV</fullName>
        <shortName evidence="16">Pol IV</shortName>
        <ecNumber evidence="16">2.7.7.7</ecNumber>
    </recommendedName>
</protein>
<dbReference type="InterPro" id="IPR036775">
    <property type="entry name" value="DNA_pol_Y-fam_lit_finger_sf"/>
</dbReference>
<comment type="catalytic activity">
    <reaction evidence="15 16">
        <text>DNA(n) + a 2'-deoxyribonucleoside 5'-triphosphate = DNA(n+1) + diphosphate</text>
        <dbReference type="Rhea" id="RHEA:22508"/>
        <dbReference type="Rhea" id="RHEA-COMP:17339"/>
        <dbReference type="Rhea" id="RHEA-COMP:17340"/>
        <dbReference type="ChEBI" id="CHEBI:33019"/>
        <dbReference type="ChEBI" id="CHEBI:61560"/>
        <dbReference type="ChEBI" id="CHEBI:173112"/>
        <dbReference type="EC" id="2.7.7.7"/>
    </reaction>
</comment>
<keyword evidence="10 16" id="KW-0460">Magnesium</keyword>
<dbReference type="GO" id="GO:0005829">
    <property type="term" value="C:cytosol"/>
    <property type="evidence" value="ECO:0007669"/>
    <property type="project" value="TreeGrafter"/>
</dbReference>
<dbReference type="GO" id="GO:0042276">
    <property type="term" value="P:error-prone translesion synthesis"/>
    <property type="evidence" value="ECO:0007669"/>
    <property type="project" value="TreeGrafter"/>
</dbReference>
<dbReference type="InterPro" id="IPR050116">
    <property type="entry name" value="DNA_polymerase-Y"/>
</dbReference>
<feature type="site" description="Substrate discrimination" evidence="16">
    <location>
        <position position="9"/>
    </location>
</feature>
<comment type="similarity">
    <text evidence="2 16">Belongs to the DNA polymerase type-Y family.</text>
</comment>
<keyword evidence="6 16" id="KW-0548">Nucleotidyltransferase</keyword>
<dbReference type="EC" id="2.7.7.7" evidence="16"/>
<comment type="subcellular location">
    <subcellularLocation>
        <location evidence="1 16">Cytoplasm</location>
    </subcellularLocation>
</comment>
<keyword evidence="11 16" id="KW-0239">DNA-directed DNA polymerase</keyword>
<evidence type="ECO:0000256" key="11">
    <source>
        <dbReference type="ARBA" id="ARBA00022932"/>
    </source>
</evidence>
<dbReference type="EMBL" id="LT629772">
    <property type="protein sequence ID" value="SDS10285.1"/>
    <property type="molecule type" value="Genomic_DNA"/>
</dbReference>
<accession>A0A1H1PGY4</accession>
<keyword evidence="20" id="KW-1185">Reference proteome</keyword>
<proteinExistence type="inferred from homology"/>
<evidence type="ECO:0000256" key="9">
    <source>
        <dbReference type="ARBA" id="ARBA00022763"/>
    </source>
</evidence>
<name>A0A1H1PGY4_9ACTN</name>
<dbReference type="GO" id="GO:0009432">
    <property type="term" value="P:SOS response"/>
    <property type="evidence" value="ECO:0007669"/>
    <property type="project" value="TreeGrafter"/>
</dbReference>
<dbReference type="InterPro" id="IPR022880">
    <property type="entry name" value="DNApol_IV"/>
</dbReference>
<dbReference type="InterPro" id="IPR043502">
    <property type="entry name" value="DNA/RNA_pol_sf"/>
</dbReference>
<evidence type="ECO:0000256" key="17">
    <source>
        <dbReference type="SAM" id="MobiDB-lite"/>
    </source>
</evidence>
<dbReference type="Gene3D" id="3.40.1170.60">
    <property type="match status" value="1"/>
</dbReference>
<comment type="function">
    <text evidence="14 16">Poorly processive, error-prone DNA polymerase involved in untargeted mutagenesis. Copies undamaged DNA at stalled replication forks, which arise in vivo from mismatched or misaligned primer ends. These misaligned primers can be extended by PolIV. Exhibits no 3'-5' exonuclease (proofreading) activity. May be involved in translesional synthesis, in conjunction with the beta clamp from PolIII.</text>
</comment>
<evidence type="ECO:0000313" key="19">
    <source>
        <dbReference type="EMBL" id="SDS10285.1"/>
    </source>
</evidence>
<gene>
    <name evidence="16" type="primary">dinB</name>
    <name evidence="19" type="ORF">SAMN04489812_0891</name>
</gene>
<evidence type="ECO:0000256" key="12">
    <source>
        <dbReference type="ARBA" id="ARBA00023125"/>
    </source>
</evidence>
<dbReference type="InterPro" id="IPR017961">
    <property type="entry name" value="DNA_pol_Y-fam_little_finger"/>
</dbReference>
<dbReference type="InterPro" id="IPR043128">
    <property type="entry name" value="Rev_trsase/Diguanyl_cyclase"/>
</dbReference>
<dbReference type="PANTHER" id="PTHR11076">
    <property type="entry name" value="DNA REPAIR POLYMERASE UMUC / TRANSFERASE FAMILY MEMBER"/>
    <property type="match status" value="1"/>
</dbReference>
<evidence type="ECO:0000256" key="1">
    <source>
        <dbReference type="ARBA" id="ARBA00004496"/>
    </source>
</evidence>
<dbReference type="Gene3D" id="3.30.1490.100">
    <property type="entry name" value="DNA polymerase, Y-family, little finger domain"/>
    <property type="match status" value="1"/>
</dbReference>
<dbReference type="PANTHER" id="PTHR11076:SF33">
    <property type="entry name" value="DNA POLYMERASE KAPPA"/>
    <property type="match status" value="1"/>
</dbReference>
<feature type="domain" description="UmuC" evidence="18">
    <location>
        <begin position="1"/>
        <end position="179"/>
    </location>
</feature>
<dbReference type="PROSITE" id="PS50173">
    <property type="entry name" value="UMUC"/>
    <property type="match status" value="1"/>
</dbReference>
<evidence type="ECO:0000256" key="10">
    <source>
        <dbReference type="ARBA" id="ARBA00022842"/>
    </source>
</evidence>
<dbReference type="InterPro" id="IPR053848">
    <property type="entry name" value="IMS_HHH_1"/>
</dbReference>
<keyword evidence="9 16" id="KW-0227">DNA damage</keyword>
<evidence type="ECO:0000256" key="8">
    <source>
        <dbReference type="ARBA" id="ARBA00022723"/>
    </source>
</evidence>
<evidence type="ECO:0000313" key="20">
    <source>
        <dbReference type="Proteomes" id="UP000199103"/>
    </source>
</evidence>
<dbReference type="Gene3D" id="1.10.150.20">
    <property type="entry name" value="5' to 3' exonuclease, C-terminal subdomain"/>
    <property type="match status" value="1"/>
</dbReference>
<evidence type="ECO:0000256" key="2">
    <source>
        <dbReference type="ARBA" id="ARBA00010945"/>
    </source>
</evidence>
<keyword evidence="5 16" id="KW-0808">Transferase</keyword>
<feature type="region of interest" description="Disordered" evidence="17">
    <location>
        <begin position="385"/>
        <end position="418"/>
    </location>
</feature>
<dbReference type="Gene3D" id="3.30.70.270">
    <property type="match status" value="1"/>
</dbReference>
<dbReference type="GO" id="GO:0003887">
    <property type="term" value="F:DNA-directed DNA polymerase activity"/>
    <property type="evidence" value="ECO:0007669"/>
    <property type="project" value="UniProtKB-UniRule"/>
</dbReference>